<dbReference type="Proteomes" id="UP000429552">
    <property type="component" value="Unassembled WGS sequence"/>
</dbReference>
<organism evidence="1 2">
    <name type="scientific">Streptomyces nigrescens</name>
    <dbReference type="NCBI Taxonomy" id="1920"/>
    <lineage>
        <taxon>Bacteria</taxon>
        <taxon>Bacillati</taxon>
        <taxon>Actinomycetota</taxon>
        <taxon>Actinomycetes</taxon>
        <taxon>Kitasatosporales</taxon>
        <taxon>Streptomycetaceae</taxon>
        <taxon>Streptomyces</taxon>
    </lineage>
</organism>
<protein>
    <submittedName>
        <fullName evidence="1">Uncharacterized protein</fullName>
    </submittedName>
</protein>
<comment type="caution">
    <text evidence="1">The sequence shown here is derived from an EMBL/GenBank/DDBJ whole genome shotgun (WGS) entry which is preliminary data.</text>
</comment>
<dbReference type="AlphaFoldDB" id="A0A640TIP0"/>
<reference evidence="1 2" key="1">
    <citation type="submission" date="2019-12" db="EMBL/GenBank/DDBJ databases">
        <title>Whole genome shotgun sequence of Streptomyces libani subsp. libani NBRC 13452.</title>
        <authorList>
            <person name="Ichikawa N."/>
            <person name="Kimura A."/>
            <person name="Kitahashi Y."/>
            <person name="Komaki H."/>
            <person name="Tamura T."/>
        </authorList>
    </citation>
    <scope>NUCLEOTIDE SEQUENCE [LARGE SCALE GENOMIC DNA]</scope>
    <source>
        <strain evidence="1 2">NBRC 13452</strain>
    </source>
</reference>
<evidence type="ECO:0000313" key="2">
    <source>
        <dbReference type="Proteomes" id="UP000429552"/>
    </source>
</evidence>
<name>A0A640TIP0_STRNI</name>
<gene>
    <name evidence="1" type="ORF">Sliba_35330</name>
</gene>
<proteinExistence type="predicted"/>
<sequence length="96" mass="10406">MQPWSLVTSLSGMTDVARAGRKPPEEVTAPFPYGIAIEPGVRQEERHLRLRASMGNQQTDCLFKSLAQLGALVVLRDDGPARRQGRSAVPSGAHLV</sequence>
<accession>A0A640TIP0</accession>
<dbReference type="EMBL" id="BLIP01000001">
    <property type="protein sequence ID" value="GFE23080.1"/>
    <property type="molecule type" value="Genomic_DNA"/>
</dbReference>
<evidence type="ECO:0000313" key="1">
    <source>
        <dbReference type="EMBL" id="GFE23080.1"/>
    </source>
</evidence>